<name>A0ABP1Q857_9HEXA</name>
<dbReference type="EMBL" id="CAXLJM020000022">
    <property type="protein sequence ID" value="CAL8088322.1"/>
    <property type="molecule type" value="Genomic_DNA"/>
</dbReference>
<comment type="caution">
    <text evidence="1">The sequence shown here is derived from an EMBL/GenBank/DDBJ whole genome shotgun (WGS) entry which is preliminary data.</text>
</comment>
<organism evidence="1 2">
    <name type="scientific">Orchesella dallaii</name>
    <dbReference type="NCBI Taxonomy" id="48710"/>
    <lineage>
        <taxon>Eukaryota</taxon>
        <taxon>Metazoa</taxon>
        <taxon>Ecdysozoa</taxon>
        <taxon>Arthropoda</taxon>
        <taxon>Hexapoda</taxon>
        <taxon>Collembola</taxon>
        <taxon>Entomobryomorpha</taxon>
        <taxon>Entomobryoidea</taxon>
        <taxon>Orchesellidae</taxon>
        <taxon>Orchesellinae</taxon>
        <taxon>Orchesella</taxon>
    </lineage>
</organism>
<protein>
    <submittedName>
        <fullName evidence="1">Uncharacterized protein</fullName>
    </submittedName>
</protein>
<reference evidence="1 2" key="1">
    <citation type="submission" date="2024-08" db="EMBL/GenBank/DDBJ databases">
        <authorList>
            <person name="Cucini C."/>
            <person name="Frati F."/>
        </authorList>
    </citation>
    <scope>NUCLEOTIDE SEQUENCE [LARGE SCALE GENOMIC DNA]</scope>
</reference>
<sequence length="90" mass="9968">MGGGVYCCSLLTAPLPTSSKNVGLSDYHVSALNIPHGAESQEVIDLENYAYQNRIRRLPALRFARIPKLGQPYWNRVPEPKGNNSPDSEK</sequence>
<dbReference type="Proteomes" id="UP001642540">
    <property type="component" value="Unassembled WGS sequence"/>
</dbReference>
<gene>
    <name evidence="1" type="ORF">ODALV1_LOCUS7018</name>
</gene>
<keyword evidence="2" id="KW-1185">Reference proteome</keyword>
<evidence type="ECO:0000313" key="2">
    <source>
        <dbReference type="Proteomes" id="UP001642540"/>
    </source>
</evidence>
<evidence type="ECO:0000313" key="1">
    <source>
        <dbReference type="EMBL" id="CAL8088322.1"/>
    </source>
</evidence>
<accession>A0ABP1Q857</accession>
<proteinExistence type="predicted"/>